<dbReference type="InterPro" id="IPR000571">
    <property type="entry name" value="Znf_CCCH"/>
</dbReference>
<evidence type="ECO:0000259" key="3">
    <source>
        <dbReference type="PROSITE" id="PS50103"/>
    </source>
</evidence>
<dbReference type="PROSITE" id="PS50103">
    <property type="entry name" value="ZF_C3H1"/>
    <property type="match status" value="1"/>
</dbReference>
<dbReference type="GO" id="GO:0008270">
    <property type="term" value="F:zinc ion binding"/>
    <property type="evidence" value="ECO:0007669"/>
    <property type="project" value="UniProtKB-KW"/>
</dbReference>
<organism evidence="4 5">
    <name type="scientific">Exophiala sideris</name>
    <dbReference type="NCBI Taxonomy" id="1016849"/>
    <lineage>
        <taxon>Eukaryota</taxon>
        <taxon>Fungi</taxon>
        <taxon>Dikarya</taxon>
        <taxon>Ascomycota</taxon>
        <taxon>Pezizomycotina</taxon>
        <taxon>Eurotiomycetes</taxon>
        <taxon>Chaetothyriomycetidae</taxon>
        <taxon>Chaetothyriales</taxon>
        <taxon>Herpotrichiellaceae</taxon>
        <taxon>Exophiala</taxon>
    </lineage>
</organism>
<feature type="compositionally biased region" description="Basic and acidic residues" evidence="2">
    <location>
        <begin position="208"/>
        <end position="217"/>
    </location>
</feature>
<feature type="compositionally biased region" description="Polar residues" evidence="2">
    <location>
        <begin position="220"/>
        <end position="254"/>
    </location>
</feature>
<feature type="region of interest" description="Disordered" evidence="2">
    <location>
        <begin position="208"/>
        <end position="255"/>
    </location>
</feature>
<keyword evidence="1" id="KW-0479">Metal-binding</keyword>
<feature type="compositionally biased region" description="Polar residues" evidence="2">
    <location>
        <begin position="52"/>
        <end position="83"/>
    </location>
</feature>
<feature type="zinc finger region" description="C3H1-type" evidence="1">
    <location>
        <begin position="150"/>
        <end position="179"/>
    </location>
</feature>
<keyword evidence="1" id="KW-0863">Zinc-finger</keyword>
<dbReference type="EMBL" id="KN846954">
    <property type="protein sequence ID" value="KIV76870.1"/>
    <property type="molecule type" value="Genomic_DNA"/>
</dbReference>
<gene>
    <name evidence="4" type="ORF">PV11_08721</name>
</gene>
<evidence type="ECO:0000313" key="4">
    <source>
        <dbReference type="EMBL" id="KIV76870.1"/>
    </source>
</evidence>
<protein>
    <recommendedName>
        <fullName evidence="3">C3H1-type domain-containing protein</fullName>
    </recommendedName>
</protein>
<feature type="region of interest" description="Disordered" evidence="2">
    <location>
        <begin position="52"/>
        <end position="149"/>
    </location>
</feature>
<proteinExistence type="predicted"/>
<dbReference type="HOGENOM" id="CLU_025940_0_0_1"/>
<feature type="domain" description="C3H1-type" evidence="3">
    <location>
        <begin position="150"/>
        <end position="179"/>
    </location>
</feature>
<feature type="region of interest" description="Disordered" evidence="2">
    <location>
        <begin position="358"/>
        <end position="380"/>
    </location>
</feature>
<feature type="compositionally biased region" description="Basic and acidic residues" evidence="2">
    <location>
        <begin position="85"/>
        <end position="97"/>
    </location>
</feature>
<feature type="compositionally biased region" description="Polar residues" evidence="2">
    <location>
        <begin position="367"/>
        <end position="379"/>
    </location>
</feature>
<feature type="compositionally biased region" description="Polar residues" evidence="2">
    <location>
        <begin position="122"/>
        <end position="132"/>
    </location>
</feature>
<sequence length="395" mass="43456">MSDDAPQNPKPQFLTLKDRRLLRKSASSATVSSLQDQSYPWTASAALRQTSNPVVGSPLQQSFPAYDNTSSAPNTPQMQNTPSRPAREQQGRKRSDTRSSSVPSNVWKPSGKQHMVHGTRGPSRTQPSSRATTPYRHSHTNSGTGGPNKSVKHMTCFWWRNQGFCKKTDEECSYAHWDTGLYSDAPKQVNPGEPAKAGKSLERALQKKFEEERREARSMQALTSVGGSSNVSSREVTPPNDSNGQMGGSSTTPSPVAVGSFDNVKSKLEHACAQAVEAVRGNWAQSEVVEALHQENRELQEENRHLKIQLGDFLAFQDSLLAERQALRDTLARVQYHNMRPISPMVMPARCSALNSPWGAARHGSHQLDNNNSGAPSEIQSEEVRSILNSLGPEF</sequence>
<dbReference type="Proteomes" id="UP000053599">
    <property type="component" value="Unassembled WGS sequence"/>
</dbReference>
<accession>A0A0D1VLK8</accession>
<evidence type="ECO:0000256" key="1">
    <source>
        <dbReference type="PROSITE-ProRule" id="PRU00723"/>
    </source>
</evidence>
<keyword evidence="1" id="KW-0862">Zinc</keyword>
<dbReference type="AlphaFoldDB" id="A0A0D1VLK8"/>
<name>A0A0D1VLK8_9EURO</name>
<dbReference type="OrthoDB" id="1918685at2759"/>
<evidence type="ECO:0000313" key="5">
    <source>
        <dbReference type="Proteomes" id="UP000053599"/>
    </source>
</evidence>
<evidence type="ECO:0000256" key="2">
    <source>
        <dbReference type="SAM" id="MobiDB-lite"/>
    </source>
</evidence>
<reference evidence="4 5" key="1">
    <citation type="submission" date="2015-01" db="EMBL/GenBank/DDBJ databases">
        <title>The Genome Sequence of Exophiala sideris CBS121828.</title>
        <authorList>
            <consortium name="The Broad Institute Genomics Platform"/>
            <person name="Cuomo C."/>
            <person name="de Hoog S."/>
            <person name="Gorbushina A."/>
            <person name="Stielow B."/>
            <person name="Teixiera M."/>
            <person name="Abouelleil A."/>
            <person name="Chapman S.B."/>
            <person name="Priest M."/>
            <person name="Young S.K."/>
            <person name="Wortman J."/>
            <person name="Nusbaum C."/>
            <person name="Birren B."/>
        </authorList>
    </citation>
    <scope>NUCLEOTIDE SEQUENCE [LARGE SCALE GENOMIC DNA]</scope>
    <source>
        <strain evidence="4 5">CBS 121828</strain>
    </source>
</reference>